<gene>
    <name evidence="1" type="ORF">ADIS_1922</name>
</gene>
<dbReference type="OrthoDB" id="839611at2"/>
<evidence type="ECO:0000313" key="2">
    <source>
        <dbReference type="Proteomes" id="UP000013909"/>
    </source>
</evidence>
<dbReference type="RefSeq" id="WP_010854060.1">
    <property type="nucleotide sequence ID" value="NZ_AQHR01000050.1"/>
</dbReference>
<name>R7ZUK3_9BACT</name>
<sequence length="78" mass="8970">MQLKAKLLHKLSAIDDEATLKEIYDWLEAYLDAESNTTFESDEIQAVTEGYQTYLSGNTISHKQAAIRFDQWTKEKGK</sequence>
<comment type="caution">
    <text evidence="1">The sequence shown here is derived from an EMBL/GenBank/DDBJ whole genome shotgun (WGS) entry which is preliminary data.</text>
</comment>
<protein>
    <submittedName>
        <fullName evidence="1">Uncharacterized protein</fullName>
    </submittedName>
</protein>
<organism evidence="1 2">
    <name type="scientific">Lunatimonas lonarensis</name>
    <dbReference type="NCBI Taxonomy" id="1232681"/>
    <lineage>
        <taxon>Bacteria</taxon>
        <taxon>Pseudomonadati</taxon>
        <taxon>Bacteroidota</taxon>
        <taxon>Cytophagia</taxon>
        <taxon>Cytophagales</taxon>
        <taxon>Cyclobacteriaceae</taxon>
    </lineage>
</organism>
<accession>R7ZUK3</accession>
<evidence type="ECO:0000313" key="1">
    <source>
        <dbReference type="EMBL" id="EON77703.1"/>
    </source>
</evidence>
<keyword evidence="2" id="KW-1185">Reference proteome</keyword>
<proteinExistence type="predicted"/>
<dbReference type="AlphaFoldDB" id="R7ZUK3"/>
<reference evidence="1 2" key="1">
    <citation type="submission" date="2013-02" db="EMBL/GenBank/DDBJ databases">
        <title>A novel strain isolated from Lonar lake, Maharashtra, India.</title>
        <authorList>
            <person name="Singh A."/>
        </authorList>
    </citation>
    <scope>NUCLEOTIDE SEQUENCE [LARGE SCALE GENOMIC DNA]</scope>
    <source>
        <strain evidence="1 2">AK24</strain>
    </source>
</reference>
<dbReference type="Proteomes" id="UP000013909">
    <property type="component" value="Unassembled WGS sequence"/>
</dbReference>
<dbReference type="EMBL" id="AQHR01000050">
    <property type="protein sequence ID" value="EON77703.1"/>
    <property type="molecule type" value="Genomic_DNA"/>
</dbReference>